<protein>
    <submittedName>
        <fullName evidence="2">Uncharacterized protein</fullName>
    </submittedName>
</protein>
<feature type="region of interest" description="Disordered" evidence="1">
    <location>
        <begin position="283"/>
        <end position="376"/>
    </location>
</feature>
<organism evidence="2 3">
    <name type="scientific">Anaeramoeba flamelloides</name>
    <dbReference type="NCBI Taxonomy" id="1746091"/>
    <lineage>
        <taxon>Eukaryota</taxon>
        <taxon>Metamonada</taxon>
        <taxon>Anaeramoebidae</taxon>
        <taxon>Anaeramoeba</taxon>
    </lineage>
</organism>
<name>A0AAV7ZZQ3_9EUKA</name>
<dbReference type="Proteomes" id="UP001146793">
    <property type="component" value="Unassembled WGS sequence"/>
</dbReference>
<accession>A0AAV7ZZQ3</accession>
<feature type="compositionally biased region" description="Basic residues" evidence="1">
    <location>
        <begin position="301"/>
        <end position="320"/>
    </location>
</feature>
<evidence type="ECO:0000256" key="1">
    <source>
        <dbReference type="SAM" id="MobiDB-lite"/>
    </source>
</evidence>
<comment type="caution">
    <text evidence="2">The sequence shown here is derived from an EMBL/GenBank/DDBJ whole genome shotgun (WGS) entry which is preliminary data.</text>
</comment>
<gene>
    <name evidence="2" type="ORF">M0812_08161</name>
</gene>
<dbReference type="AlphaFoldDB" id="A0AAV7ZZQ3"/>
<sequence>MNKMSSTKSTTSIRARTKTKNQLRIESLIRNSPNSVKGITLEKLGLPNCPQKIKVASYVLRLSHKKRSQKQKIESESGHSFSKKELILFMMKKFNLFYDPILTKETKKAKKDSKFSPKMDTNYYLIFRNYQAKGIDSVFRIIDSEDYENKTFRTLNRKLSWWKKNDSKAFVGLDVEHTKEWFQPPSKVSILKAPLKQFCLDSSATKKECALENLETIQGTTNTSQSSEVKKLYRALTFFFKARFNWVNTSNKSRKKMKFGRNYKFGCGDSHLKKFGLCLSEKEKTTNKSKSGNGENGVGKCKSKYTRKNYRKRKMKKLKPNKTVSAHKQSKSQKKMRSFQNLNQETRHRSAVNRKKPQNEMVLTGSSSGEETEREDFKHFNSPIEKNKHNIKKRKLTKMIVTKKRNKISSNAFNEQSYFEQLKFKSDNELEGELLSLLLMLKHGQK</sequence>
<evidence type="ECO:0000313" key="3">
    <source>
        <dbReference type="Proteomes" id="UP001146793"/>
    </source>
</evidence>
<evidence type="ECO:0000313" key="2">
    <source>
        <dbReference type="EMBL" id="KAJ3446825.1"/>
    </source>
</evidence>
<dbReference type="EMBL" id="JANTQA010000019">
    <property type="protein sequence ID" value="KAJ3446825.1"/>
    <property type="molecule type" value="Genomic_DNA"/>
</dbReference>
<feature type="compositionally biased region" description="Basic residues" evidence="1">
    <location>
        <begin position="328"/>
        <end position="337"/>
    </location>
</feature>
<reference evidence="2" key="1">
    <citation type="submission" date="2022-08" db="EMBL/GenBank/DDBJ databases">
        <title>Novel sulphate-reducing endosymbionts in the free-living metamonad Anaeramoeba.</title>
        <authorList>
            <person name="Jerlstrom-Hultqvist J."/>
            <person name="Cepicka I."/>
            <person name="Gallot-Lavallee L."/>
            <person name="Salas-Leiva D."/>
            <person name="Curtis B.A."/>
            <person name="Zahonova K."/>
            <person name="Pipaliya S."/>
            <person name="Dacks J."/>
            <person name="Roger A.J."/>
        </authorList>
    </citation>
    <scope>NUCLEOTIDE SEQUENCE</scope>
    <source>
        <strain evidence="2">Busselton2</strain>
    </source>
</reference>
<proteinExistence type="predicted"/>